<reference evidence="1 2" key="1">
    <citation type="submission" date="2019-04" db="EMBL/GenBank/DDBJ databases">
        <title>Natronospirillum operosus gen. nov., sp. nov., a haloalkaliphilic satellite isolated from decaying biomass of laboratory culture of cyanobacterium Geitlerinema sp. and proposal of Natronospirillaceae fam. nov. and Saccharospirillaceae fam. nov.</title>
        <authorList>
            <person name="Kevbrin V."/>
            <person name="Boltyanskaya Y."/>
            <person name="Koziaeva V."/>
            <person name="Grouzdev D.S."/>
            <person name="Park M."/>
            <person name="Cho J."/>
        </authorList>
    </citation>
    <scope>NUCLEOTIDE SEQUENCE [LARGE SCALE GENOMIC DNA]</scope>
    <source>
        <strain evidence="1 2">G-116</strain>
    </source>
</reference>
<sequence>MPARCRNCLVTHSNPTTFALTLTASPFTSDQHARALRFGQAVVAAGHRLQQVFFYQDAVMAAQTAASCHADWARLAEQAGCPLYVCVSAAERRGVVETAAPWEIVGLGDWLNGLQVQRHLHFGD</sequence>
<dbReference type="InterPro" id="IPR003787">
    <property type="entry name" value="Sulphur_relay_DsrE/F-like"/>
</dbReference>
<proteinExistence type="predicted"/>
<gene>
    <name evidence="1" type="ORF">E4656_04560</name>
</gene>
<protein>
    <submittedName>
        <fullName evidence="1">Uncharacterized protein</fullName>
    </submittedName>
</protein>
<dbReference type="Proteomes" id="UP000297475">
    <property type="component" value="Unassembled WGS sequence"/>
</dbReference>
<name>A0A4Z0WGK5_9GAMM</name>
<accession>A0A4Z0WGK5</accession>
<comment type="caution">
    <text evidence="1">The sequence shown here is derived from an EMBL/GenBank/DDBJ whole genome shotgun (WGS) entry which is preliminary data.</text>
</comment>
<dbReference type="GO" id="GO:0002143">
    <property type="term" value="P:tRNA wobble position uridine thiolation"/>
    <property type="evidence" value="ECO:0007669"/>
    <property type="project" value="TreeGrafter"/>
</dbReference>
<dbReference type="Gene3D" id="3.40.1260.10">
    <property type="entry name" value="DsrEFH-like"/>
    <property type="match status" value="1"/>
</dbReference>
<dbReference type="SUPFAM" id="SSF75169">
    <property type="entry name" value="DsrEFH-like"/>
    <property type="match status" value="1"/>
</dbReference>
<evidence type="ECO:0000313" key="2">
    <source>
        <dbReference type="Proteomes" id="UP000297475"/>
    </source>
</evidence>
<dbReference type="InterPro" id="IPR027396">
    <property type="entry name" value="DsrEFH-like"/>
</dbReference>
<dbReference type="AlphaFoldDB" id="A0A4Z0WGK5"/>
<keyword evidence="2" id="KW-1185">Reference proteome</keyword>
<organism evidence="1 2">
    <name type="scientific">Natronospirillum operosum</name>
    <dbReference type="NCBI Taxonomy" id="2759953"/>
    <lineage>
        <taxon>Bacteria</taxon>
        <taxon>Pseudomonadati</taxon>
        <taxon>Pseudomonadota</taxon>
        <taxon>Gammaproteobacteria</taxon>
        <taxon>Oceanospirillales</taxon>
        <taxon>Natronospirillaceae</taxon>
        <taxon>Natronospirillum</taxon>
    </lineage>
</organism>
<dbReference type="EMBL" id="SRMF01000001">
    <property type="protein sequence ID" value="TGG95688.1"/>
    <property type="molecule type" value="Genomic_DNA"/>
</dbReference>
<dbReference type="Pfam" id="PF02635">
    <property type="entry name" value="DsrE"/>
    <property type="match status" value="1"/>
</dbReference>
<dbReference type="GO" id="GO:1990228">
    <property type="term" value="C:sulfurtransferase complex"/>
    <property type="evidence" value="ECO:0007669"/>
    <property type="project" value="TreeGrafter"/>
</dbReference>
<dbReference type="PANTHER" id="PTHR34874:SF3">
    <property type="entry name" value="SULFURTRANSFERASE TUSD"/>
    <property type="match status" value="1"/>
</dbReference>
<evidence type="ECO:0000313" key="1">
    <source>
        <dbReference type="EMBL" id="TGG95688.1"/>
    </source>
</evidence>
<dbReference type="GO" id="GO:0097163">
    <property type="term" value="F:sulfur carrier activity"/>
    <property type="evidence" value="ECO:0007669"/>
    <property type="project" value="TreeGrafter"/>
</dbReference>
<dbReference type="PANTHER" id="PTHR34874">
    <property type="entry name" value="PROTEIN YCHN"/>
    <property type="match status" value="1"/>
</dbReference>
<dbReference type="OrthoDB" id="9787483at2"/>